<feature type="transmembrane region" description="Helical" evidence="1">
    <location>
        <begin position="33"/>
        <end position="57"/>
    </location>
</feature>
<keyword evidence="1" id="KW-1133">Transmembrane helix</keyword>
<dbReference type="EMBL" id="JAUPBM010000042">
    <property type="protein sequence ID" value="MDO7020083.1"/>
    <property type="molecule type" value="Genomic_DNA"/>
</dbReference>
<keyword evidence="3" id="KW-1185">Reference proteome</keyword>
<proteinExistence type="predicted"/>
<sequence>MKLIFSRFLIGSVVIIIGAYILLQYVFHIYIPALAYTPVFTIIVSFLIIAWGIALIFGRGFYASKLLLGLFVIGAGIYILIRYCFNINMPFILYTPIFRMIIGMIIIFLGAYILVGMHYVSDSVPKNKRTKYDVYFKTKTIDLSDLEIDRNRIIDINTVFADTVIFISDKVQVHIKASSAFGSVSLPTGDSVSFGETNFVMGTYDSILYLNVNAAFAQIRVLYK</sequence>
<name>A0ABT8YW52_9SPIR</name>
<keyword evidence="1" id="KW-0472">Membrane</keyword>
<protein>
    <recommendedName>
        <fullName evidence="4">Cell wall-active antibiotics response LiaF-like C-terminal domain-containing protein</fullName>
    </recommendedName>
</protein>
<evidence type="ECO:0000313" key="3">
    <source>
        <dbReference type="Proteomes" id="UP001175147"/>
    </source>
</evidence>
<accession>A0ABT8YW52</accession>
<keyword evidence="1" id="KW-0812">Transmembrane</keyword>
<dbReference type="RefSeq" id="WP_304385592.1">
    <property type="nucleotide sequence ID" value="NZ_JAUPBL010000063.1"/>
</dbReference>
<feature type="transmembrane region" description="Helical" evidence="1">
    <location>
        <begin position="66"/>
        <end position="85"/>
    </location>
</feature>
<reference evidence="2" key="1">
    <citation type="submission" date="2023-07" db="EMBL/GenBank/DDBJ databases">
        <title>Mucosal microbiota of week-old chicken and adult hens.</title>
        <authorList>
            <person name="Volf J."/>
            <person name="Karasova D."/>
            <person name="Crhanova M."/>
            <person name="Faldynova M."/>
            <person name="Prikrylova H."/>
            <person name="Zeman M."/>
            <person name="Babak V."/>
            <person name="Rajova J."/>
            <person name="Rychlik I."/>
        </authorList>
    </citation>
    <scope>NUCLEOTIDE SEQUENCE</scope>
    <source>
        <strain evidence="2">ET902</strain>
    </source>
</reference>
<organism evidence="2 3">
    <name type="scientific">Brachyspira innocens</name>
    <dbReference type="NCBI Taxonomy" id="13264"/>
    <lineage>
        <taxon>Bacteria</taxon>
        <taxon>Pseudomonadati</taxon>
        <taxon>Spirochaetota</taxon>
        <taxon>Spirochaetia</taxon>
        <taxon>Brachyspirales</taxon>
        <taxon>Brachyspiraceae</taxon>
        <taxon>Brachyspira</taxon>
    </lineage>
</organism>
<dbReference type="Proteomes" id="UP001175147">
    <property type="component" value="Unassembled WGS sequence"/>
</dbReference>
<gene>
    <name evidence="2" type="ORF">Q5M86_04785</name>
</gene>
<feature type="transmembrane region" description="Helical" evidence="1">
    <location>
        <begin position="7"/>
        <end position="27"/>
    </location>
</feature>
<feature type="transmembrane region" description="Helical" evidence="1">
    <location>
        <begin position="97"/>
        <end position="120"/>
    </location>
</feature>
<comment type="caution">
    <text evidence="2">The sequence shown here is derived from an EMBL/GenBank/DDBJ whole genome shotgun (WGS) entry which is preliminary data.</text>
</comment>
<evidence type="ECO:0000313" key="2">
    <source>
        <dbReference type="EMBL" id="MDO7020083.1"/>
    </source>
</evidence>
<evidence type="ECO:0008006" key="4">
    <source>
        <dbReference type="Google" id="ProtNLM"/>
    </source>
</evidence>
<evidence type="ECO:0000256" key="1">
    <source>
        <dbReference type="SAM" id="Phobius"/>
    </source>
</evidence>